<accession>A0ABS6V5Q0</accession>
<feature type="transmembrane region" description="Helical" evidence="1">
    <location>
        <begin position="53"/>
        <end position="73"/>
    </location>
</feature>
<keyword evidence="1" id="KW-0472">Membrane</keyword>
<feature type="transmembrane region" description="Helical" evidence="1">
    <location>
        <begin position="20"/>
        <end position="41"/>
    </location>
</feature>
<protein>
    <submittedName>
        <fullName evidence="2">Uncharacterized protein</fullName>
    </submittedName>
</protein>
<evidence type="ECO:0000256" key="1">
    <source>
        <dbReference type="SAM" id="Phobius"/>
    </source>
</evidence>
<keyword evidence="3" id="KW-1185">Reference proteome</keyword>
<organism evidence="2 3">
    <name type="scientific">Sphingomicrobium clamense</name>
    <dbReference type="NCBI Taxonomy" id="2851013"/>
    <lineage>
        <taxon>Bacteria</taxon>
        <taxon>Pseudomonadati</taxon>
        <taxon>Pseudomonadota</taxon>
        <taxon>Alphaproteobacteria</taxon>
        <taxon>Sphingomonadales</taxon>
        <taxon>Sphingomonadaceae</taxon>
        <taxon>Sphingomicrobium</taxon>
    </lineage>
</organism>
<feature type="transmembrane region" description="Helical" evidence="1">
    <location>
        <begin position="117"/>
        <end position="133"/>
    </location>
</feature>
<dbReference type="RefSeq" id="WP_218632781.1">
    <property type="nucleotide sequence ID" value="NZ_JAHVAH010000001.1"/>
</dbReference>
<evidence type="ECO:0000313" key="2">
    <source>
        <dbReference type="EMBL" id="MBW0144821.1"/>
    </source>
</evidence>
<comment type="caution">
    <text evidence="2">The sequence shown here is derived from an EMBL/GenBank/DDBJ whole genome shotgun (WGS) entry which is preliminary data.</text>
</comment>
<dbReference type="EMBL" id="JAHVAH010000001">
    <property type="protein sequence ID" value="MBW0144821.1"/>
    <property type="molecule type" value="Genomic_DNA"/>
</dbReference>
<keyword evidence="1" id="KW-0812">Transmembrane</keyword>
<proteinExistence type="predicted"/>
<reference evidence="2 3" key="1">
    <citation type="submission" date="2021-07" db="EMBL/GenBank/DDBJ databases">
        <title>The draft genome sequence of Sphingomicrobium sp. B8.</title>
        <authorList>
            <person name="Mu L."/>
        </authorList>
    </citation>
    <scope>NUCLEOTIDE SEQUENCE [LARGE SCALE GENOMIC DNA]</scope>
    <source>
        <strain evidence="2 3">B8</strain>
    </source>
</reference>
<sequence>MTKTDTLTGEQQERRRRRKFWMMMIAFMVGGGITGAASGAFTSGNGAAVSPALAIGFVAIFFTAFVLLSWHFFTTVDELELADNLWASLFGLYFYLAAVPTAWFLNQAGIIPPIDQWPIYFGTAGVTFAAYLIRKLLNR</sequence>
<gene>
    <name evidence="2" type="ORF">KTQ36_05865</name>
</gene>
<feature type="transmembrane region" description="Helical" evidence="1">
    <location>
        <begin position="85"/>
        <end position="105"/>
    </location>
</feature>
<evidence type="ECO:0000313" key="3">
    <source>
        <dbReference type="Proteomes" id="UP000698028"/>
    </source>
</evidence>
<name>A0ABS6V5Q0_9SPHN</name>
<keyword evidence="1" id="KW-1133">Transmembrane helix</keyword>
<dbReference type="Proteomes" id="UP000698028">
    <property type="component" value="Unassembled WGS sequence"/>
</dbReference>